<dbReference type="EMBL" id="BDGG01000015">
    <property type="protein sequence ID" value="GAV07390.1"/>
    <property type="molecule type" value="Genomic_DNA"/>
</dbReference>
<comment type="caution">
    <text evidence="2">The sequence shown here is derived from an EMBL/GenBank/DDBJ whole genome shotgun (WGS) entry which is preliminary data.</text>
</comment>
<evidence type="ECO:0000256" key="1">
    <source>
        <dbReference type="SAM" id="MobiDB-lite"/>
    </source>
</evidence>
<feature type="region of interest" description="Disordered" evidence="1">
    <location>
        <begin position="163"/>
        <end position="226"/>
    </location>
</feature>
<feature type="compositionally biased region" description="Polar residues" evidence="1">
    <location>
        <begin position="209"/>
        <end position="218"/>
    </location>
</feature>
<feature type="compositionally biased region" description="Basic and acidic residues" evidence="1">
    <location>
        <begin position="61"/>
        <end position="77"/>
    </location>
</feature>
<accession>A0A1D1W1E5</accession>
<dbReference type="OrthoDB" id="10610330at2759"/>
<feature type="compositionally biased region" description="Low complexity" evidence="1">
    <location>
        <begin position="46"/>
        <end position="58"/>
    </location>
</feature>
<feature type="compositionally biased region" description="Polar residues" evidence="1">
    <location>
        <begin position="14"/>
        <end position="35"/>
    </location>
</feature>
<dbReference type="AlphaFoldDB" id="A0A1D1W1E5"/>
<evidence type="ECO:0000313" key="3">
    <source>
        <dbReference type="Proteomes" id="UP000186922"/>
    </source>
</evidence>
<sequence length="226" mass="24200">MATTRKSITIYPSPFSSRSPVTTSQQISGNTNPTKPSARPKPIPAAPTTSSKKASASSYHTADDGSHPPKQADPRDFRAFSIDEAKTRNIKFGVVNKVAVPQRPIEINEQIIEVARAKNAQHYFHSSLQALNKTPLVNEDMTGDAAKNLFEGLLKPVVEAKSPAAGASVEPGSGRVKKNSKEALHKQSPVTAVLSNSKSDRTSKLMPNPTVQGQSALTLKQPLSKP</sequence>
<gene>
    <name evidence="2" type="primary">RvY_17228-1</name>
    <name evidence="2" type="synonym">RvY_17228.1</name>
    <name evidence="2" type="ORF">RvY_17228</name>
</gene>
<feature type="compositionally biased region" description="Polar residues" evidence="1">
    <location>
        <begin position="188"/>
        <end position="197"/>
    </location>
</feature>
<keyword evidence="3" id="KW-1185">Reference proteome</keyword>
<organism evidence="2 3">
    <name type="scientific">Ramazzottius varieornatus</name>
    <name type="common">Water bear</name>
    <name type="synonym">Tardigrade</name>
    <dbReference type="NCBI Taxonomy" id="947166"/>
    <lineage>
        <taxon>Eukaryota</taxon>
        <taxon>Metazoa</taxon>
        <taxon>Ecdysozoa</taxon>
        <taxon>Tardigrada</taxon>
        <taxon>Eutardigrada</taxon>
        <taxon>Parachela</taxon>
        <taxon>Hypsibioidea</taxon>
        <taxon>Ramazzottiidae</taxon>
        <taxon>Ramazzottius</taxon>
    </lineage>
</organism>
<reference evidence="2 3" key="1">
    <citation type="journal article" date="2016" name="Nat. Commun.">
        <title>Extremotolerant tardigrade genome and improved radiotolerance of human cultured cells by tardigrade-unique protein.</title>
        <authorList>
            <person name="Hashimoto T."/>
            <person name="Horikawa D.D."/>
            <person name="Saito Y."/>
            <person name="Kuwahara H."/>
            <person name="Kozuka-Hata H."/>
            <person name="Shin-I T."/>
            <person name="Minakuchi Y."/>
            <person name="Ohishi K."/>
            <person name="Motoyama A."/>
            <person name="Aizu T."/>
            <person name="Enomoto A."/>
            <person name="Kondo K."/>
            <person name="Tanaka S."/>
            <person name="Hara Y."/>
            <person name="Koshikawa S."/>
            <person name="Sagara H."/>
            <person name="Miura T."/>
            <person name="Yokobori S."/>
            <person name="Miyagawa K."/>
            <person name="Suzuki Y."/>
            <person name="Kubo T."/>
            <person name="Oyama M."/>
            <person name="Kohara Y."/>
            <person name="Fujiyama A."/>
            <person name="Arakawa K."/>
            <person name="Katayama T."/>
            <person name="Toyoda A."/>
            <person name="Kunieda T."/>
        </authorList>
    </citation>
    <scope>NUCLEOTIDE SEQUENCE [LARGE SCALE GENOMIC DNA]</scope>
    <source>
        <strain evidence="2 3">YOKOZUNA-1</strain>
    </source>
</reference>
<feature type="region of interest" description="Disordered" evidence="1">
    <location>
        <begin position="1"/>
        <end position="77"/>
    </location>
</feature>
<proteinExistence type="predicted"/>
<dbReference type="Proteomes" id="UP000186922">
    <property type="component" value="Unassembled WGS sequence"/>
</dbReference>
<protein>
    <submittedName>
        <fullName evidence="2">Uncharacterized protein</fullName>
    </submittedName>
</protein>
<name>A0A1D1W1E5_RAMVA</name>
<evidence type="ECO:0000313" key="2">
    <source>
        <dbReference type="EMBL" id="GAV07390.1"/>
    </source>
</evidence>